<organism evidence="5">
    <name type="scientific">Agromyces sp. G08B096</name>
    <dbReference type="NCBI Taxonomy" id="3156399"/>
    <lineage>
        <taxon>Bacteria</taxon>
        <taxon>Bacillati</taxon>
        <taxon>Actinomycetota</taxon>
        <taxon>Actinomycetes</taxon>
        <taxon>Micrococcales</taxon>
        <taxon>Microbacteriaceae</taxon>
        <taxon>Agromyces</taxon>
    </lineage>
</organism>
<dbReference type="EMBL" id="CP158374">
    <property type="protein sequence ID" value="XBX82258.1"/>
    <property type="molecule type" value="Genomic_DNA"/>
</dbReference>
<dbReference type="EC" id="3.2.2.21" evidence="2"/>
<dbReference type="CDD" id="cd00056">
    <property type="entry name" value="ENDO3c"/>
    <property type="match status" value="1"/>
</dbReference>
<dbReference type="GO" id="GO:0008725">
    <property type="term" value="F:DNA-3-methyladenine glycosylase activity"/>
    <property type="evidence" value="ECO:0007669"/>
    <property type="project" value="TreeGrafter"/>
</dbReference>
<proteinExistence type="predicted"/>
<dbReference type="Gene3D" id="1.10.340.30">
    <property type="entry name" value="Hypothetical protein, domain 2"/>
    <property type="match status" value="1"/>
</dbReference>
<evidence type="ECO:0000313" key="5">
    <source>
        <dbReference type="EMBL" id="XBX82258.1"/>
    </source>
</evidence>
<dbReference type="AlphaFoldDB" id="A0AAU7W7U7"/>
<keyword evidence="4" id="KW-0234">DNA repair</keyword>
<dbReference type="GO" id="GO:0032131">
    <property type="term" value="F:alkylated DNA binding"/>
    <property type="evidence" value="ECO:0007669"/>
    <property type="project" value="TreeGrafter"/>
</dbReference>
<dbReference type="GO" id="GO:0006285">
    <property type="term" value="P:base-excision repair, AP site formation"/>
    <property type="evidence" value="ECO:0007669"/>
    <property type="project" value="TreeGrafter"/>
</dbReference>
<dbReference type="InterPro" id="IPR011257">
    <property type="entry name" value="DNA_glycosylase"/>
</dbReference>
<protein>
    <recommendedName>
        <fullName evidence="2">DNA-3-methyladenine glycosylase II</fullName>
        <ecNumber evidence="2">3.2.2.21</ecNumber>
    </recommendedName>
</protein>
<dbReference type="InterPro" id="IPR051912">
    <property type="entry name" value="Alkylbase_DNA_Glycosylase/TA"/>
</dbReference>
<reference evidence="5" key="1">
    <citation type="submission" date="2024-05" db="EMBL/GenBank/DDBJ databases">
        <authorList>
            <person name="Yu L."/>
        </authorList>
    </citation>
    <scope>NUCLEOTIDE SEQUENCE</scope>
    <source>
        <strain evidence="5">G08B096</strain>
    </source>
</reference>
<sequence>MSIAPHTLEWRPRHPTDLLQTAGSLRRGPGDPTFAAVAGEVWRTTRTVDGSATLRLTQPSPDVLRAEGWGEGAALAVAQAPELLGARDDPSGFEPRLDVLHDAHRRNPGLRIPRTAAVFEALVPAILEQKVITLQAHASWRWLLLRHGSDAPGPTPRPMKVVPTPAAWADIPTWDWHRAGVDPRRARTIVNAARFADRIDEAAGMTPEAAAARLTLFPGIGVWTVAEVAQRALGDADAVSVGDYHLSNYVGHALAGRDMTDEEMLEVLSPWAGHRYRVIRLLGAAGVRGRPRRGPRLAFVDHRAY</sequence>
<dbReference type="SUPFAM" id="SSF48150">
    <property type="entry name" value="DNA-glycosylase"/>
    <property type="match status" value="1"/>
</dbReference>
<name>A0AAU7W7U7_9MICO</name>
<dbReference type="PANTHER" id="PTHR43003:SF6">
    <property type="entry name" value="DNA GLYCOSYLASE"/>
    <property type="match status" value="1"/>
</dbReference>
<evidence type="ECO:0000256" key="1">
    <source>
        <dbReference type="ARBA" id="ARBA00000086"/>
    </source>
</evidence>
<dbReference type="GO" id="GO:0032993">
    <property type="term" value="C:protein-DNA complex"/>
    <property type="evidence" value="ECO:0007669"/>
    <property type="project" value="TreeGrafter"/>
</dbReference>
<keyword evidence="3" id="KW-0227">DNA damage</keyword>
<evidence type="ECO:0000256" key="2">
    <source>
        <dbReference type="ARBA" id="ARBA00012000"/>
    </source>
</evidence>
<dbReference type="GO" id="GO:0043916">
    <property type="term" value="F:DNA-7-methylguanine glycosylase activity"/>
    <property type="evidence" value="ECO:0007669"/>
    <property type="project" value="TreeGrafter"/>
</dbReference>
<dbReference type="PANTHER" id="PTHR43003">
    <property type="entry name" value="DNA-3-METHYLADENINE GLYCOSYLASE"/>
    <property type="match status" value="1"/>
</dbReference>
<evidence type="ECO:0000256" key="3">
    <source>
        <dbReference type="ARBA" id="ARBA00022763"/>
    </source>
</evidence>
<accession>A0AAU7W7U7</accession>
<dbReference type="InterPro" id="IPR003265">
    <property type="entry name" value="HhH-GPD_domain"/>
</dbReference>
<dbReference type="RefSeq" id="WP_350348279.1">
    <property type="nucleotide sequence ID" value="NZ_CP158374.1"/>
</dbReference>
<comment type="catalytic activity">
    <reaction evidence="1">
        <text>Hydrolysis of alkylated DNA, releasing 3-methyladenine, 3-methylguanine, 7-methylguanine and 7-methyladenine.</text>
        <dbReference type="EC" id="3.2.2.21"/>
    </reaction>
</comment>
<dbReference type="GO" id="GO:0005737">
    <property type="term" value="C:cytoplasm"/>
    <property type="evidence" value="ECO:0007669"/>
    <property type="project" value="TreeGrafter"/>
</dbReference>
<dbReference type="GO" id="GO:0006307">
    <property type="term" value="P:DNA alkylation repair"/>
    <property type="evidence" value="ECO:0007669"/>
    <property type="project" value="TreeGrafter"/>
</dbReference>
<evidence type="ECO:0000256" key="4">
    <source>
        <dbReference type="ARBA" id="ARBA00023204"/>
    </source>
</evidence>
<gene>
    <name evidence="5" type="ORF">ABIQ69_16855</name>
</gene>